<sequence length="201" mass="22669">MTNNIAQPSRAADLGEDDTVVMTAKLGGLPGMRGIDHIGFTVPNLDEAVAFFVDVIGCEAFYELGPFQSNDNWMRTHLNVDPRAVMRRLRFLRCANGSNFEIFEYEAARQRREQPQNSDVGGHHLALYVDDMDAAVAYLQARGVHIQGEPTFRTTGPSAGQSWVYFLTPWGMQMELVSYPGGKGYERDTDRRLWHPVFPDR</sequence>
<keyword evidence="1" id="KW-0479">Metal-binding</keyword>
<dbReference type="InterPro" id="IPR037523">
    <property type="entry name" value="VOC_core"/>
</dbReference>
<dbReference type="EMBL" id="EF078692">
    <property type="protein sequence ID" value="ABK58617.1"/>
    <property type="molecule type" value="Genomic_DNA"/>
</dbReference>
<reference evidence="3" key="1">
    <citation type="journal article" date="2007" name="J. Bacteriol.">
        <title>Heterologous expression and identification of the genes involved in anaerobic degradation of 1,3-dihydroxybenzene (resorcinol) in Azoarcus anaerobius.</title>
        <authorList>
            <person name="Darley P.I."/>
            <person name="Hellstern J.A."/>
            <person name="Medina-Bellver J.I."/>
            <person name="Marques S."/>
            <person name="Schink B."/>
            <person name="Philipp B."/>
        </authorList>
    </citation>
    <scope>NUCLEOTIDE SEQUENCE</scope>
</reference>
<dbReference type="PROSITE" id="PS51819">
    <property type="entry name" value="VOC"/>
    <property type="match status" value="1"/>
</dbReference>
<proteinExistence type="predicted"/>
<dbReference type="GO" id="GO:0004493">
    <property type="term" value="F:methylmalonyl-CoA epimerase activity"/>
    <property type="evidence" value="ECO:0007669"/>
    <property type="project" value="TreeGrafter"/>
</dbReference>
<evidence type="ECO:0000259" key="2">
    <source>
        <dbReference type="PROSITE" id="PS51819"/>
    </source>
</evidence>
<dbReference type="AlphaFoldDB" id="A0N0T9"/>
<evidence type="ECO:0000313" key="3">
    <source>
        <dbReference type="EMBL" id="ABK58617.1"/>
    </source>
</evidence>
<dbReference type="GO" id="GO:0046491">
    <property type="term" value="P:L-methylmalonyl-CoA metabolic process"/>
    <property type="evidence" value="ECO:0007669"/>
    <property type="project" value="TreeGrafter"/>
</dbReference>
<protein>
    <recommendedName>
        <fullName evidence="2">VOC domain-containing protein</fullName>
    </recommendedName>
</protein>
<feature type="domain" description="VOC" evidence="2">
    <location>
        <begin position="34"/>
        <end position="179"/>
    </location>
</feature>
<dbReference type="InterPro" id="IPR029068">
    <property type="entry name" value="Glyas_Bleomycin-R_OHBP_Dase"/>
</dbReference>
<dbReference type="GO" id="GO:0046872">
    <property type="term" value="F:metal ion binding"/>
    <property type="evidence" value="ECO:0007669"/>
    <property type="project" value="UniProtKB-KW"/>
</dbReference>
<accession>A0N0T9</accession>
<dbReference type="InterPro" id="IPR051785">
    <property type="entry name" value="MMCE/EMCE_epimerase"/>
</dbReference>
<dbReference type="Gene3D" id="3.10.180.10">
    <property type="entry name" value="2,3-Dihydroxybiphenyl 1,2-Dioxygenase, domain 1"/>
    <property type="match status" value="1"/>
</dbReference>
<dbReference type="SUPFAM" id="SSF54593">
    <property type="entry name" value="Glyoxalase/Bleomycin resistance protein/Dihydroxybiphenyl dioxygenase"/>
    <property type="match status" value="1"/>
</dbReference>
<dbReference type="Pfam" id="PF13669">
    <property type="entry name" value="Glyoxalase_4"/>
    <property type="match status" value="1"/>
</dbReference>
<name>A0N0T9_9RHOO</name>
<organism evidence="3">
    <name type="scientific">Aromatoleum anaerobium</name>
    <dbReference type="NCBI Taxonomy" id="182180"/>
    <lineage>
        <taxon>Bacteria</taxon>
        <taxon>Pseudomonadati</taxon>
        <taxon>Pseudomonadota</taxon>
        <taxon>Betaproteobacteria</taxon>
        <taxon>Rhodocyclales</taxon>
        <taxon>Rhodocyclaceae</taxon>
        <taxon>Aromatoleum</taxon>
    </lineage>
</organism>
<evidence type="ECO:0000256" key="1">
    <source>
        <dbReference type="ARBA" id="ARBA00022723"/>
    </source>
</evidence>
<dbReference type="PANTHER" id="PTHR43048">
    <property type="entry name" value="METHYLMALONYL-COA EPIMERASE"/>
    <property type="match status" value="1"/>
</dbReference>
<dbReference type="PANTHER" id="PTHR43048:SF6">
    <property type="entry name" value="BLR8189 PROTEIN"/>
    <property type="match status" value="1"/>
</dbReference>